<dbReference type="OrthoDB" id="548564at2759"/>
<evidence type="ECO:0000313" key="2">
    <source>
        <dbReference type="Proteomes" id="UP000224567"/>
    </source>
</evidence>
<gene>
    <name evidence="1" type="ORF">CQW23_06998</name>
</gene>
<name>A0A2G2X4X2_CAPBA</name>
<dbReference type="STRING" id="33114.A0A2G2X4X2"/>
<organism evidence="1 2">
    <name type="scientific">Capsicum baccatum</name>
    <name type="common">Peruvian pepper</name>
    <dbReference type="NCBI Taxonomy" id="33114"/>
    <lineage>
        <taxon>Eukaryota</taxon>
        <taxon>Viridiplantae</taxon>
        <taxon>Streptophyta</taxon>
        <taxon>Embryophyta</taxon>
        <taxon>Tracheophyta</taxon>
        <taxon>Spermatophyta</taxon>
        <taxon>Magnoliopsida</taxon>
        <taxon>eudicotyledons</taxon>
        <taxon>Gunneridae</taxon>
        <taxon>Pentapetalae</taxon>
        <taxon>asterids</taxon>
        <taxon>lamiids</taxon>
        <taxon>Solanales</taxon>
        <taxon>Solanaceae</taxon>
        <taxon>Solanoideae</taxon>
        <taxon>Capsiceae</taxon>
        <taxon>Capsicum</taxon>
    </lineage>
</organism>
<protein>
    <submittedName>
        <fullName evidence="1">Uncharacterized protein</fullName>
    </submittedName>
</protein>
<dbReference type="InterPro" id="IPR053277">
    <property type="entry name" value="Endomembrane_traffic_mod"/>
</dbReference>
<dbReference type="Proteomes" id="UP000224567">
    <property type="component" value="Unassembled WGS sequence"/>
</dbReference>
<evidence type="ECO:0000313" key="1">
    <source>
        <dbReference type="EMBL" id="PHT52536.1"/>
    </source>
</evidence>
<proteinExistence type="predicted"/>
<reference evidence="2" key="2">
    <citation type="journal article" date="2017" name="J. Anim. Genet.">
        <title>Multiple reference genome sequences of hot pepper reveal the massive evolution of plant disease resistance genes by retroduplication.</title>
        <authorList>
            <person name="Kim S."/>
            <person name="Park J."/>
            <person name="Yeom S.-I."/>
            <person name="Kim Y.-M."/>
            <person name="Seo E."/>
            <person name="Kim K.-T."/>
            <person name="Kim M.-S."/>
            <person name="Lee J.M."/>
            <person name="Cheong K."/>
            <person name="Shin H.-S."/>
            <person name="Kim S.-B."/>
            <person name="Han K."/>
            <person name="Lee J."/>
            <person name="Park M."/>
            <person name="Lee H.-A."/>
            <person name="Lee H.-Y."/>
            <person name="Lee Y."/>
            <person name="Oh S."/>
            <person name="Lee J.H."/>
            <person name="Choi E."/>
            <person name="Choi E."/>
            <person name="Lee S.E."/>
            <person name="Jeon J."/>
            <person name="Kim H."/>
            <person name="Choi G."/>
            <person name="Song H."/>
            <person name="Lee J."/>
            <person name="Lee S.-C."/>
            <person name="Kwon J.-K."/>
            <person name="Lee H.-Y."/>
            <person name="Koo N."/>
            <person name="Hong Y."/>
            <person name="Kim R.W."/>
            <person name="Kang W.-H."/>
            <person name="Huh J.H."/>
            <person name="Kang B.-C."/>
            <person name="Yang T.-J."/>
            <person name="Lee Y.-H."/>
            <person name="Bennetzen J.L."/>
            <person name="Choi D."/>
        </authorList>
    </citation>
    <scope>NUCLEOTIDE SEQUENCE [LARGE SCALE GENOMIC DNA]</scope>
    <source>
        <strain evidence="2">cv. PBC81</strain>
    </source>
</reference>
<keyword evidence="2" id="KW-1185">Reference proteome</keyword>
<reference evidence="1 2" key="1">
    <citation type="journal article" date="2017" name="Genome Biol.">
        <title>New reference genome sequences of hot pepper reveal the massive evolution of plant disease-resistance genes by retroduplication.</title>
        <authorList>
            <person name="Kim S."/>
            <person name="Park J."/>
            <person name="Yeom S.I."/>
            <person name="Kim Y.M."/>
            <person name="Seo E."/>
            <person name="Kim K.T."/>
            <person name="Kim M.S."/>
            <person name="Lee J.M."/>
            <person name="Cheong K."/>
            <person name="Shin H.S."/>
            <person name="Kim S.B."/>
            <person name="Han K."/>
            <person name="Lee J."/>
            <person name="Park M."/>
            <person name="Lee H.A."/>
            <person name="Lee H.Y."/>
            <person name="Lee Y."/>
            <person name="Oh S."/>
            <person name="Lee J.H."/>
            <person name="Choi E."/>
            <person name="Choi E."/>
            <person name="Lee S.E."/>
            <person name="Jeon J."/>
            <person name="Kim H."/>
            <person name="Choi G."/>
            <person name="Song H."/>
            <person name="Lee J."/>
            <person name="Lee S.C."/>
            <person name="Kwon J.K."/>
            <person name="Lee H.Y."/>
            <person name="Koo N."/>
            <person name="Hong Y."/>
            <person name="Kim R.W."/>
            <person name="Kang W.H."/>
            <person name="Huh J.H."/>
            <person name="Kang B.C."/>
            <person name="Yang T.J."/>
            <person name="Lee Y.H."/>
            <person name="Bennetzen J.L."/>
            <person name="Choi D."/>
        </authorList>
    </citation>
    <scope>NUCLEOTIDE SEQUENCE [LARGE SCALE GENOMIC DNA]</scope>
    <source>
        <strain evidence="2">cv. PBC81</strain>
    </source>
</reference>
<dbReference type="PANTHER" id="PTHR45005">
    <property type="match status" value="1"/>
</dbReference>
<accession>A0A2G2X4X2</accession>
<comment type="caution">
    <text evidence="1">The sequence shown here is derived from an EMBL/GenBank/DDBJ whole genome shotgun (WGS) entry which is preliminary data.</text>
</comment>
<sequence length="67" mass="7600">MNRNLGIYWFRAAIQLQFDFHRAIYNLGTVLYGLAEDMSRTGGAVNTKEISPDELYNQAAIYIGTLI</sequence>
<dbReference type="AlphaFoldDB" id="A0A2G2X4X2"/>
<dbReference type="PANTHER" id="PTHR45005:SF2">
    <property type="entry name" value="PROTEIN HLB1"/>
    <property type="match status" value="1"/>
</dbReference>
<dbReference type="EMBL" id="MLFT02000003">
    <property type="protein sequence ID" value="PHT52536.1"/>
    <property type="molecule type" value="Genomic_DNA"/>
</dbReference>